<dbReference type="Pfam" id="PF10823">
    <property type="entry name" value="DUF2568"/>
    <property type="match status" value="1"/>
</dbReference>
<feature type="transmembrane region" description="Helical" evidence="1">
    <location>
        <begin position="32"/>
        <end position="50"/>
    </location>
</feature>
<organism evidence="2 3">
    <name type="scientific">Paenibacillus aurantius</name>
    <dbReference type="NCBI Taxonomy" id="2918900"/>
    <lineage>
        <taxon>Bacteria</taxon>
        <taxon>Bacillati</taxon>
        <taxon>Bacillota</taxon>
        <taxon>Bacilli</taxon>
        <taxon>Bacillales</taxon>
        <taxon>Paenibacillaceae</taxon>
        <taxon>Paenibacillus</taxon>
    </lineage>
</organism>
<keyword evidence="3" id="KW-1185">Reference proteome</keyword>
<dbReference type="Proteomes" id="UP001305702">
    <property type="component" value="Chromosome"/>
</dbReference>
<feature type="transmembrane region" description="Helical" evidence="1">
    <location>
        <begin position="62"/>
        <end position="80"/>
    </location>
</feature>
<dbReference type="EMBL" id="CP130318">
    <property type="protein sequence ID" value="WNQ08822.1"/>
    <property type="molecule type" value="Genomic_DNA"/>
</dbReference>
<proteinExistence type="predicted"/>
<gene>
    <name evidence="2" type="ORF">MJA45_14270</name>
</gene>
<protein>
    <submittedName>
        <fullName evidence="2">YrdB family protein</fullName>
    </submittedName>
</protein>
<feature type="transmembrane region" description="Helical" evidence="1">
    <location>
        <begin position="7"/>
        <end position="26"/>
    </location>
</feature>
<dbReference type="InterPro" id="IPR021214">
    <property type="entry name" value="DUF2568"/>
</dbReference>
<keyword evidence="1" id="KW-1133">Transmembrane helix</keyword>
<dbReference type="AlphaFoldDB" id="A0AA96LBD8"/>
<dbReference type="KEGG" id="paun:MJA45_14270"/>
<keyword evidence="1" id="KW-0812">Transmembrane</keyword>
<sequence length="114" mass="12725">MGKAINLTIRFILELVILFALGYWGFHYDSEFIIQILLGLGLPLVAAILWGKIISPKATIKLPLLGVILTELLIFGAAFLCLLSDGFKVFAIIFLLVSFVNRFIILKFKQGIEL</sequence>
<reference evidence="2 3" key="1">
    <citation type="submission" date="2022-02" db="EMBL/GenBank/DDBJ databases">
        <title>Paenibacillus sp. MBLB1776 Whole Genome Shotgun Sequencing.</title>
        <authorList>
            <person name="Hwang C.Y."/>
            <person name="Cho E.-S."/>
            <person name="Seo M.-J."/>
        </authorList>
    </citation>
    <scope>NUCLEOTIDE SEQUENCE [LARGE SCALE GENOMIC DNA]</scope>
    <source>
        <strain evidence="2 3">MBLB1776</strain>
    </source>
</reference>
<name>A0AA96LBD8_9BACL</name>
<feature type="transmembrane region" description="Helical" evidence="1">
    <location>
        <begin position="86"/>
        <end position="105"/>
    </location>
</feature>
<evidence type="ECO:0000256" key="1">
    <source>
        <dbReference type="SAM" id="Phobius"/>
    </source>
</evidence>
<dbReference type="RefSeq" id="WP_315602589.1">
    <property type="nucleotide sequence ID" value="NZ_CP130318.1"/>
</dbReference>
<accession>A0AA96LBD8</accession>
<keyword evidence="1" id="KW-0472">Membrane</keyword>
<evidence type="ECO:0000313" key="3">
    <source>
        <dbReference type="Proteomes" id="UP001305702"/>
    </source>
</evidence>
<evidence type="ECO:0000313" key="2">
    <source>
        <dbReference type="EMBL" id="WNQ08822.1"/>
    </source>
</evidence>